<comment type="caution">
    <text evidence="1">The sequence shown here is derived from an EMBL/GenBank/DDBJ whole genome shotgun (WGS) entry which is preliminary data.</text>
</comment>
<name>A0A6A5H7Q2_CAERE</name>
<dbReference type="RefSeq" id="XP_053587835.1">
    <property type="nucleotide sequence ID" value="XM_053728258.1"/>
</dbReference>
<evidence type="ECO:0000313" key="1">
    <source>
        <dbReference type="EMBL" id="KAF1762891.1"/>
    </source>
</evidence>
<dbReference type="CTD" id="9823521"/>
<dbReference type="KEGG" id="crq:GCK72_011155"/>
<reference evidence="1 2" key="1">
    <citation type="submission" date="2019-12" db="EMBL/GenBank/DDBJ databases">
        <title>Chromosome-level assembly of the Caenorhabditis remanei genome.</title>
        <authorList>
            <person name="Teterina A.A."/>
            <person name="Willis J.H."/>
            <person name="Phillips P.C."/>
        </authorList>
    </citation>
    <scope>NUCLEOTIDE SEQUENCE [LARGE SCALE GENOMIC DNA]</scope>
    <source>
        <strain evidence="1 2">PX506</strain>
        <tissue evidence="1">Whole organism</tissue>
    </source>
</reference>
<protein>
    <submittedName>
        <fullName evidence="1">Uncharacterized protein</fullName>
    </submittedName>
</protein>
<evidence type="ECO:0000313" key="2">
    <source>
        <dbReference type="Proteomes" id="UP000483820"/>
    </source>
</evidence>
<dbReference type="GeneID" id="9823521"/>
<dbReference type="Proteomes" id="UP000483820">
    <property type="component" value="Chromosome III"/>
</dbReference>
<proteinExistence type="predicted"/>
<organism evidence="1 2">
    <name type="scientific">Caenorhabditis remanei</name>
    <name type="common">Caenorhabditis vulgaris</name>
    <dbReference type="NCBI Taxonomy" id="31234"/>
    <lineage>
        <taxon>Eukaryota</taxon>
        <taxon>Metazoa</taxon>
        <taxon>Ecdysozoa</taxon>
        <taxon>Nematoda</taxon>
        <taxon>Chromadorea</taxon>
        <taxon>Rhabditida</taxon>
        <taxon>Rhabditina</taxon>
        <taxon>Rhabditomorpha</taxon>
        <taxon>Rhabditoidea</taxon>
        <taxon>Rhabditidae</taxon>
        <taxon>Peloderinae</taxon>
        <taxon>Caenorhabditis</taxon>
    </lineage>
</organism>
<gene>
    <name evidence="1" type="ORF">GCK72_011155</name>
</gene>
<dbReference type="EMBL" id="WUAV01000003">
    <property type="protein sequence ID" value="KAF1762891.1"/>
    <property type="molecule type" value="Genomic_DNA"/>
</dbReference>
<accession>A0A6A5H7Q2</accession>
<dbReference type="AlphaFoldDB" id="A0A6A5H7Q2"/>
<sequence length="356" mass="40906">MDANTSSSSAALAPENDALVGKTYPTDAELAFFDNFATVVDGSDLVRSTTETLKLPPTRIKLKNLDKLPTSNTLDTTRFWLNLRHPGYEKAPTGFWMPHRTYDKLNGHTQMNEIARHSQSNRNLGLDETLILSMRIFTKDKKALPGRGHRVPEEIRKMFGLHHGHNVVGDSHCLPKALAMGKLWSDMHSCSDPSEKKTMASKLQKVMRKTGKTFDGRCRIQMERAMDLLEEAGMDIDQEEHTLEDLEQLAEYLDEYHICVWEVPPHFPFPVVREEFNKGAENFIPLFYHNGHYDHFHPSVENVQARFCFRCHKVVGANHARTCETKCRRCGETNVNQKESQFGVKTRRLKWIMRTH</sequence>